<name>A0A4P7N5H1_PYROR</name>
<proteinExistence type="predicted"/>
<organism evidence="1 2">
    <name type="scientific">Pyricularia oryzae</name>
    <name type="common">Rice blast fungus</name>
    <name type="synonym">Magnaporthe oryzae</name>
    <dbReference type="NCBI Taxonomy" id="318829"/>
    <lineage>
        <taxon>Eukaryota</taxon>
        <taxon>Fungi</taxon>
        <taxon>Dikarya</taxon>
        <taxon>Ascomycota</taxon>
        <taxon>Pezizomycotina</taxon>
        <taxon>Sordariomycetes</taxon>
        <taxon>Sordariomycetidae</taxon>
        <taxon>Magnaporthales</taxon>
        <taxon>Pyriculariaceae</taxon>
        <taxon>Pyricularia</taxon>
    </lineage>
</organism>
<reference evidence="1 2" key="1">
    <citation type="journal article" date="2019" name="Mol. Biol. Evol.">
        <title>Blast fungal genomes show frequent chromosomal changes, gene gains and losses, and effector gene turnover.</title>
        <authorList>
            <person name="Gomez Luciano L.B."/>
            <person name="Jason Tsai I."/>
            <person name="Chuma I."/>
            <person name="Tosa Y."/>
            <person name="Chen Y.H."/>
            <person name="Li J.Y."/>
            <person name="Li M.Y."/>
            <person name="Jade Lu M.Y."/>
            <person name="Nakayashiki H."/>
            <person name="Li W.H."/>
        </authorList>
    </citation>
    <scope>NUCLEOTIDE SEQUENCE [LARGE SCALE GENOMIC DNA]</scope>
    <source>
        <strain evidence="1">MZ5-1-6</strain>
    </source>
</reference>
<dbReference type="EMBL" id="CP034205">
    <property type="protein sequence ID" value="QBZ56371.1"/>
    <property type="molecule type" value="Genomic_DNA"/>
</dbReference>
<protein>
    <submittedName>
        <fullName evidence="1">Uncharacterized protein</fullName>
    </submittedName>
</protein>
<sequence>MYVTTVVKTYQIGIVEPKSYEALESTTVMYADQIVGPEVKGVCGIRIGISASIARREDKNLAGSTTRSAPIAASWPTNYAQGCQQQGITTALEYLLCTIDRRIKIAKPGKEGTHRHALHYDLQNLETSTSLSKSNPCTSQSDLVSFKGIPRVRRSN</sequence>
<dbReference type="AlphaFoldDB" id="A0A4P7N5H1"/>
<evidence type="ECO:0000313" key="1">
    <source>
        <dbReference type="EMBL" id="QBZ56371.1"/>
    </source>
</evidence>
<dbReference type="SMR" id="A0A4P7N5H1"/>
<evidence type="ECO:0000313" key="2">
    <source>
        <dbReference type="Proteomes" id="UP000294847"/>
    </source>
</evidence>
<gene>
    <name evidence="1" type="ORF">PoMZ_01277</name>
</gene>
<dbReference type="Proteomes" id="UP000294847">
    <property type="component" value="Chromosome 2"/>
</dbReference>
<accession>A0A4P7N5H1</accession>